<dbReference type="Pfam" id="PF09335">
    <property type="entry name" value="VTT_dom"/>
    <property type="match status" value="1"/>
</dbReference>
<reference evidence="3 6" key="1">
    <citation type="journal article" date="2015" name="ISME J.">
        <title>Elemental sulfur and acetate can support life of a novel strictly anaerobic haloarchaeon.</title>
        <authorList>
            <person name="Sorokin D.Y."/>
            <person name="Kublanov I.V."/>
            <person name="Gavrilov S.N."/>
            <person name="Rojo D."/>
            <person name="Roman P."/>
            <person name="Golyshin P.N."/>
            <person name="Slepak V.Z."/>
            <person name="Smedile F."/>
            <person name="Ferrer M."/>
            <person name="Messina E."/>
            <person name="La Cono V."/>
            <person name="Yakimov M.M."/>
        </authorList>
    </citation>
    <scope>NUCLEOTIDE SEQUENCE [LARGE SCALE GENOMIC DNA]</scope>
    <source>
        <strain evidence="3 6">HSR2</strain>
    </source>
</reference>
<accession>A0A0F7P8S2</accession>
<protein>
    <recommendedName>
        <fullName evidence="2">VTT domain-containing protein</fullName>
    </recommendedName>
</protein>
<keyword evidence="1" id="KW-0472">Membrane</keyword>
<evidence type="ECO:0000313" key="6">
    <source>
        <dbReference type="Proteomes" id="UP000069906"/>
    </source>
</evidence>
<dbReference type="EMBL" id="CP011564">
    <property type="protein sequence ID" value="ALG81538.1"/>
    <property type="molecule type" value="Genomic_DNA"/>
</dbReference>
<sequence>MGFDPLEAAIRTASGLSGMILIFVYSVLISFALPLPSEVVLCPVGYVCGGNTLALGLPIEVQLAAVILISALGKSLGSVFALAIGHNASHSSVVIRGLRRLGLRPKEWSQRRMVALVKRWGYAGMAIGLSVPFFPDTISLYGFSILEDDYVKFAGAAFAGSVGRLLVTIGLIEGSLLVFW</sequence>
<keyword evidence="1" id="KW-0812">Transmembrane</keyword>
<evidence type="ECO:0000313" key="4">
    <source>
        <dbReference type="EMBL" id="ALG81538.1"/>
    </source>
</evidence>
<dbReference type="PATRIC" id="fig|1604004.4.peg.670"/>
<dbReference type="AlphaFoldDB" id="A0A0F7P8S2"/>
<evidence type="ECO:0000259" key="2">
    <source>
        <dbReference type="Pfam" id="PF09335"/>
    </source>
</evidence>
<dbReference type="EMBL" id="CP008874">
    <property type="protein sequence ID" value="AKH97137.1"/>
    <property type="molecule type" value="Genomic_DNA"/>
</dbReference>
<reference evidence="4 5" key="3">
    <citation type="journal article" date="2016" name="Stand. Genomic Sci.">
        <title>Complete genome sequence of 'Halanaeroarchaeum sulfurireducens' M27-SA2, a sulfur-reducing and acetate-oxidizing haloarchaeon from the deep-sea hypersaline anoxic lake Medee.</title>
        <authorList>
            <person name="Messina E."/>
            <person name="Sorokin D.Y."/>
            <person name="Kublanov I.V."/>
            <person name="Toshchakov S."/>
            <person name="Lopatina A."/>
            <person name="Arcadi E."/>
            <person name="Smedile F."/>
            <person name="La Spada G."/>
            <person name="La Cono V."/>
            <person name="Yakimov M.M."/>
        </authorList>
    </citation>
    <scope>NUCLEOTIDE SEQUENCE [LARGE SCALE GENOMIC DNA]</scope>
    <source>
        <strain evidence="4 5">M27-SA2</strain>
    </source>
</reference>
<keyword evidence="1" id="KW-1133">Transmembrane helix</keyword>
<feature type="transmembrane region" description="Helical" evidence="1">
    <location>
        <begin position="153"/>
        <end position="179"/>
    </location>
</feature>
<dbReference type="InterPro" id="IPR032816">
    <property type="entry name" value="VTT_dom"/>
</dbReference>
<evidence type="ECO:0000313" key="3">
    <source>
        <dbReference type="EMBL" id="AKH97137.1"/>
    </source>
</evidence>
<dbReference type="OrthoDB" id="168446at2157"/>
<feature type="transmembrane region" description="Helical" evidence="1">
    <location>
        <begin position="20"/>
        <end position="41"/>
    </location>
</feature>
<proteinExistence type="predicted"/>
<dbReference type="Proteomes" id="UP000069906">
    <property type="component" value="Chromosome"/>
</dbReference>
<feature type="transmembrane region" description="Helical" evidence="1">
    <location>
        <begin position="120"/>
        <end position="141"/>
    </location>
</feature>
<dbReference type="KEGG" id="hsf:HLASA_0637"/>
<reference evidence="5" key="2">
    <citation type="submission" date="2015-05" db="EMBL/GenBank/DDBJ databases">
        <title>Complete genome sequence of Halanaeroarchaeum sulfurireducens type strain M27-SA2, a sulfate-reducer haloarchaeon from marine anoxic lake Medee.</title>
        <authorList>
            <person name="Messina E."/>
            <person name="Kublanov I.V."/>
            <person name="Toshchakov S."/>
            <person name="Arcadi E."/>
            <person name="La Spada G."/>
            <person name="La Cono V."/>
            <person name="Yakimov M.M."/>
        </authorList>
    </citation>
    <scope>NUCLEOTIDE SEQUENCE [LARGE SCALE GENOMIC DNA]</scope>
    <source>
        <strain evidence="5">M27-SA2</strain>
    </source>
</reference>
<feature type="domain" description="VTT" evidence="2">
    <location>
        <begin position="35"/>
        <end position="171"/>
    </location>
</feature>
<dbReference type="Proteomes" id="UP000060390">
    <property type="component" value="Chromosome"/>
</dbReference>
<organism evidence="3 6">
    <name type="scientific">Halanaeroarchaeum sulfurireducens</name>
    <dbReference type="NCBI Taxonomy" id="1604004"/>
    <lineage>
        <taxon>Archaea</taxon>
        <taxon>Methanobacteriati</taxon>
        <taxon>Methanobacteriota</taxon>
        <taxon>Stenosarchaea group</taxon>
        <taxon>Halobacteria</taxon>
        <taxon>Halobacteriales</taxon>
        <taxon>Halobacteriaceae</taxon>
        <taxon>Halanaeroarchaeum</taxon>
    </lineage>
</organism>
<gene>
    <name evidence="4" type="ORF">HLASA_0637</name>
    <name evidence="3" type="ORF">HLASF_0641</name>
</gene>
<name>A0A0F7P8S2_9EURY</name>
<evidence type="ECO:0000313" key="5">
    <source>
        <dbReference type="Proteomes" id="UP000060390"/>
    </source>
</evidence>
<dbReference type="STRING" id="1604004.HLASA_0637"/>
<dbReference type="KEGG" id="hsu:HLASF_0641"/>
<keyword evidence="6" id="KW-1185">Reference proteome</keyword>
<evidence type="ECO:0000256" key="1">
    <source>
        <dbReference type="SAM" id="Phobius"/>
    </source>
</evidence>
<dbReference type="HOGENOM" id="CLU_093376_0_0_2"/>